<dbReference type="EMBL" id="JAIWYP010000010">
    <property type="protein sequence ID" value="KAH3751931.1"/>
    <property type="molecule type" value="Genomic_DNA"/>
</dbReference>
<name>A0A9D4I6L2_DREPO</name>
<evidence type="ECO:0000313" key="2">
    <source>
        <dbReference type="Proteomes" id="UP000828390"/>
    </source>
</evidence>
<reference evidence="1" key="1">
    <citation type="journal article" date="2019" name="bioRxiv">
        <title>The Genome of the Zebra Mussel, Dreissena polymorpha: A Resource for Invasive Species Research.</title>
        <authorList>
            <person name="McCartney M.A."/>
            <person name="Auch B."/>
            <person name="Kono T."/>
            <person name="Mallez S."/>
            <person name="Zhang Y."/>
            <person name="Obille A."/>
            <person name="Becker A."/>
            <person name="Abrahante J.E."/>
            <person name="Garbe J."/>
            <person name="Badalamenti J.P."/>
            <person name="Herman A."/>
            <person name="Mangelson H."/>
            <person name="Liachko I."/>
            <person name="Sullivan S."/>
            <person name="Sone E.D."/>
            <person name="Koren S."/>
            <person name="Silverstein K.A.T."/>
            <person name="Beckman K.B."/>
            <person name="Gohl D.M."/>
        </authorList>
    </citation>
    <scope>NUCLEOTIDE SEQUENCE</scope>
    <source>
        <strain evidence="1">Duluth1</strain>
        <tissue evidence="1">Whole animal</tissue>
    </source>
</reference>
<accession>A0A9D4I6L2</accession>
<keyword evidence="2" id="KW-1185">Reference proteome</keyword>
<dbReference type="Proteomes" id="UP000828390">
    <property type="component" value="Unassembled WGS sequence"/>
</dbReference>
<organism evidence="1 2">
    <name type="scientific">Dreissena polymorpha</name>
    <name type="common">Zebra mussel</name>
    <name type="synonym">Mytilus polymorpha</name>
    <dbReference type="NCBI Taxonomy" id="45954"/>
    <lineage>
        <taxon>Eukaryota</taxon>
        <taxon>Metazoa</taxon>
        <taxon>Spiralia</taxon>
        <taxon>Lophotrochozoa</taxon>
        <taxon>Mollusca</taxon>
        <taxon>Bivalvia</taxon>
        <taxon>Autobranchia</taxon>
        <taxon>Heteroconchia</taxon>
        <taxon>Euheterodonta</taxon>
        <taxon>Imparidentia</taxon>
        <taxon>Neoheterodontei</taxon>
        <taxon>Myida</taxon>
        <taxon>Dreissenoidea</taxon>
        <taxon>Dreissenidae</taxon>
        <taxon>Dreissena</taxon>
    </lineage>
</organism>
<comment type="caution">
    <text evidence="1">The sequence shown here is derived from an EMBL/GenBank/DDBJ whole genome shotgun (WGS) entry which is preliminary data.</text>
</comment>
<reference evidence="1" key="2">
    <citation type="submission" date="2020-11" db="EMBL/GenBank/DDBJ databases">
        <authorList>
            <person name="McCartney M.A."/>
            <person name="Auch B."/>
            <person name="Kono T."/>
            <person name="Mallez S."/>
            <person name="Becker A."/>
            <person name="Gohl D.M."/>
            <person name="Silverstein K.A.T."/>
            <person name="Koren S."/>
            <person name="Bechman K.B."/>
            <person name="Herman A."/>
            <person name="Abrahante J.E."/>
            <person name="Garbe J."/>
        </authorList>
    </citation>
    <scope>NUCLEOTIDE SEQUENCE</scope>
    <source>
        <strain evidence="1">Duluth1</strain>
        <tissue evidence="1">Whole animal</tissue>
    </source>
</reference>
<evidence type="ECO:0000313" key="1">
    <source>
        <dbReference type="EMBL" id="KAH3751931.1"/>
    </source>
</evidence>
<gene>
    <name evidence="1" type="ORF">DPMN_186538</name>
</gene>
<protein>
    <submittedName>
        <fullName evidence="1">Uncharacterized protein</fullName>
    </submittedName>
</protein>
<sequence>MVFSAEKVLCRLTAPPSGGRAQLILNCHSTLTPGSCTFLHPQPITASYSGSIVVTGCWHVSYDQLHVLGENWVRQDLPKPTKMK</sequence>
<proteinExistence type="predicted"/>
<dbReference type="AlphaFoldDB" id="A0A9D4I6L2"/>